<name>A0A8X6TC31_NEPPI</name>
<comment type="caution">
    <text evidence="1">The sequence shown here is derived from an EMBL/GenBank/DDBJ whole genome shotgun (WGS) entry which is preliminary data.</text>
</comment>
<gene>
    <name evidence="1" type="ORF">NPIL_104531</name>
</gene>
<accession>A0A8X6TC31</accession>
<evidence type="ECO:0000313" key="2">
    <source>
        <dbReference type="Proteomes" id="UP000887013"/>
    </source>
</evidence>
<dbReference type="Proteomes" id="UP000887013">
    <property type="component" value="Unassembled WGS sequence"/>
</dbReference>
<sequence length="67" mass="7632">MVISSRYSTPPAVTKTVNSGIGLLDENVHQTSDDIKRRKQKVEFEYYPSIAGEISNISIKQDRKYDI</sequence>
<dbReference type="AlphaFoldDB" id="A0A8X6TC31"/>
<keyword evidence="2" id="KW-1185">Reference proteome</keyword>
<dbReference type="EMBL" id="BMAW01054843">
    <property type="protein sequence ID" value="GFS98226.1"/>
    <property type="molecule type" value="Genomic_DNA"/>
</dbReference>
<proteinExistence type="predicted"/>
<organism evidence="1 2">
    <name type="scientific">Nephila pilipes</name>
    <name type="common">Giant wood spider</name>
    <name type="synonym">Nephila maculata</name>
    <dbReference type="NCBI Taxonomy" id="299642"/>
    <lineage>
        <taxon>Eukaryota</taxon>
        <taxon>Metazoa</taxon>
        <taxon>Ecdysozoa</taxon>
        <taxon>Arthropoda</taxon>
        <taxon>Chelicerata</taxon>
        <taxon>Arachnida</taxon>
        <taxon>Araneae</taxon>
        <taxon>Araneomorphae</taxon>
        <taxon>Entelegynae</taxon>
        <taxon>Araneoidea</taxon>
        <taxon>Nephilidae</taxon>
        <taxon>Nephila</taxon>
    </lineage>
</organism>
<protein>
    <submittedName>
        <fullName evidence="1">Uncharacterized protein</fullName>
    </submittedName>
</protein>
<reference evidence="1" key="1">
    <citation type="submission" date="2020-08" db="EMBL/GenBank/DDBJ databases">
        <title>Multicomponent nature underlies the extraordinary mechanical properties of spider dragline silk.</title>
        <authorList>
            <person name="Kono N."/>
            <person name="Nakamura H."/>
            <person name="Mori M."/>
            <person name="Yoshida Y."/>
            <person name="Ohtoshi R."/>
            <person name="Malay A.D."/>
            <person name="Moran D.A.P."/>
            <person name="Tomita M."/>
            <person name="Numata K."/>
            <person name="Arakawa K."/>
        </authorList>
    </citation>
    <scope>NUCLEOTIDE SEQUENCE</scope>
</reference>
<evidence type="ECO:0000313" key="1">
    <source>
        <dbReference type="EMBL" id="GFS98226.1"/>
    </source>
</evidence>